<reference evidence="6" key="1">
    <citation type="submission" date="2018-06" db="EMBL/GenBank/DDBJ databases">
        <authorList>
            <person name="Zhirakovskaya E."/>
        </authorList>
    </citation>
    <scope>NUCLEOTIDE SEQUENCE</scope>
</reference>
<keyword evidence="3" id="KW-0238">DNA-binding</keyword>
<evidence type="ECO:0000256" key="3">
    <source>
        <dbReference type="ARBA" id="ARBA00023125"/>
    </source>
</evidence>
<protein>
    <submittedName>
        <fullName evidence="6">Transcriptional regulator, LysR family</fullName>
    </submittedName>
</protein>
<dbReference type="FunFam" id="1.10.10.10:FF:000001">
    <property type="entry name" value="LysR family transcriptional regulator"/>
    <property type="match status" value="1"/>
</dbReference>
<dbReference type="Gene3D" id="3.40.190.290">
    <property type="match status" value="1"/>
</dbReference>
<dbReference type="PROSITE" id="PS50931">
    <property type="entry name" value="HTH_LYSR"/>
    <property type="match status" value="1"/>
</dbReference>
<sequence length="305" mass="34487">MDLNAIELFLRVVECNSFSAAAEKTGVSTSSVSRKISELEASLNIQLLERTTRKLRLTEKGRIFFEQTHPAMQTLSAARLNLQDDSHETAGTLRISVPSGLEESLIIPFLADFQTQYPEVCLKVLATGSNLKFVEDGIDLALRVGELQDSCHIAHTLLEYTHILVASPEYIKLNTALKTPEDLTQHKTICATNWHNDARWFFTKNHRVSVFELNESLSLNHYAAMQLAAEKNMGIAELPSVNCKLAIEQGSLIPVLSNYSLRVYNQEKLKLSIIYSANRYNSLLIKIFKNFCIEYFKKYRLQATP</sequence>
<dbReference type="AlphaFoldDB" id="A0A3B0XRT7"/>
<dbReference type="InterPro" id="IPR005119">
    <property type="entry name" value="LysR_subst-bd"/>
</dbReference>
<proteinExistence type="inferred from homology"/>
<evidence type="ECO:0000259" key="5">
    <source>
        <dbReference type="PROSITE" id="PS50931"/>
    </source>
</evidence>
<evidence type="ECO:0000256" key="4">
    <source>
        <dbReference type="ARBA" id="ARBA00023163"/>
    </source>
</evidence>
<dbReference type="Pfam" id="PF00126">
    <property type="entry name" value="HTH_1"/>
    <property type="match status" value="1"/>
</dbReference>
<accession>A0A3B0XRT7</accession>
<dbReference type="InterPro" id="IPR058163">
    <property type="entry name" value="LysR-type_TF_proteobact-type"/>
</dbReference>
<evidence type="ECO:0000256" key="1">
    <source>
        <dbReference type="ARBA" id="ARBA00009437"/>
    </source>
</evidence>
<dbReference type="InterPro" id="IPR000847">
    <property type="entry name" value="LysR_HTH_N"/>
</dbReference>
<dbReference type="SUPFAM" id="SSF46785">
    <property type="entry name" value="Winged helix' DNA-binding domain"/>
    <property type="match status" value="1"/>
</dbReference>
<feature type="domain" description="HTH lysR-type" evidence="5">
    <location>
        <begin position="1"/>
        <end position="58"/>
    </location>
</feature>
<name>A0A3B0XRT7_9ZZZZ</name>
<organism evidence="6">
    <name type="scientific">hydrothermal vent metagenome</name>
    <dbReference type="NCBI Taxonomy" id="652676"/>
    <lineage>
        <taxon>unclassified sequences</taxon>
        <taxon>metagenomes</taxon>
        <taxon>ecological metagenomes</taxon>
    </lineage>
</organism>
<dbReference type="EMBL" id="UOFI01000056">
    <property type="protein sequence ID" value="VAW64599.1"/>
    <property type="molecule type" value="Genomic_DNA"/>
</dbReference>
<dbReference type="GO" id="GO:0006351">
    <property type="term" value="P:DNA-templated transcription"/>
    <property type="evidence" value="ECO:0007669"/>
    <property type="project" value="TreeGrafter"/>
</dbReference>
<dbReference type="PANTHER" id="PTHR30537">
    <property type="entry name" value="HTH-TYPE TRANSCRIPTIONAL REGULATOR"/>
    <property type="match status" value="1"/>
</dbReference>
<evidence type="ECO:0000256" key="2">
    <source>
        <dbReference type="ARBA" id="ARBA00023015"/>
    </source>
</evidence>
<dbReference type="Pfam" id="PF03466">
    <property type="entry name" value="LysR_substrate"/>
    <property type="match status" value="1"/>
</dbReference>
<dbReference type="SUPFAM" id="SSF53850">
    <property type="entry name" value="Periplasmic binding protein-like II"/>
    <property type="match status" value="1"/>
</dbReference>
<keyword evidence="4" id="KW-0804">Transcription</keyword>
<gene>
    <name evidence="6" type="ORF">MNBD_GAMMA09-960</name>
</gene>
<dbReference type="GO" id="GO:0003700">
    <property type="term" value="F:DNA-binding transcription factor activity"/>
    <property type="evidence" value="ECO:0007669"/>
    <property type="project" value="InterPro"/>
</dbReference>
<dbReference type="InterPro" id="IPR036390">
    <property type="entry name" value="WH_DNA-bd_sf"/>
</dbReference>
<dbReference type="InterPro" id="IPR036388">
    <property type="entry name" value="WH-like_DNA-bd_sf"/>
</dbReference>
<dbReference type="Gene3D" id="1.10.10.10">
    <property type="entry name" value="Winged helix-like DNA-binding domain superfamily/Winged helix DNA-binding domain"/>
    <property type="match status" value="1"/>
</dbReference>
<dbReference type="CDD" id="cd08422">
    <property type="entry name" value="PBP2_CrgA_like"/>
    <property type="match status" value="1"/>
</dbReference>
<comment type="similarity">
    <text evidence="1">Belongs to the LysR transcriptional regulatory family.</text>
</comment>
<dbReference type="PANTHER" id="PTHR30537:SF5">
    <property type="entry name" value="HTH-TYPE TRANSCRIPTIONAL ACTIVATOR TTDR-RELATED"/>
    <property type="match status" value="1"/>
</dbReference>
<dbReference type="GO" id="GO:0043565">
    <property type="term" value="F:sequence-specific DNA binding"/>
    <property type="evidence" value="ECO:0007669"/>
    <property type="project" value="TreeGrafter"/>
</dbReference>
<evidence type="ECO:0000313" key="6">
    <source>
        <dbReference type="EMBL" id="VAW64599.1"/>
    </source>
</evidence>
<keyword evidence="2" id="KW-0805">Transcription regulation</keyword>